<protein>
    <submittedName>
        <fullName evidence="2">DUF2007 domain-containing protein</fullName>
    </submittedName>
</protein>
<feature type="domain" description="DUF2007" evidence="1">
    <location>
        <begin position="1"/>
        <end position="66"/>
    </location>
</feature>
<dbReference type="InterPro" id="IPR018551">
    <property type="entry name" value="DUF2007"/>
</dbReference>
<proteinExistence type="predicted"/>
<dbReference type="InterPro" id="IPR011322">
    <property type="entry name" value="N-reg_PII-like_a/b"/>
</dbReference>
<keyword evidence="3" id="KW-1185">Reference proteome</keyword>
<dbReference type="Proteomes" id="UP000298781">
    <property type="component" value="Chromosome"/>
</dbReference>
<organism evidence="2 3">
    <name type="scientific">Phreatobacter stygius</name>
    <dbReference type="NCBI Taxonomy" id="1940610"/>
    <lineage>
        <taxon>Bacteria</taxon>
        <taxon>Pseudomonadati</taxon>
        <taxon>Pseudomonadota</taxon>
        <taxon>Alphaproteobacteria</taxon>
        <taxon>Hyphomicrobiales</taxon>
        <taxon>Phreatobacteraceae</taxon>
        <taxon>Phreatobacter</taxon>
    </lineage>
</organism>
<dbReference type="KEGG" id="pstg:E8M01_02945"/>
<sequence length="76" mass="8434">MEEIIRTPDPVLVTAIEVLFNSAGISFFVADRHISAIEARISAFPMRILVPDDVAARARRLIEEAGFGDELRPIRA</sequence>
<gene>
    <name evidence="2" type="ORF">E8M01_02945</name>
</gene>
<dbReference type="EMBL" id="CP039690">
    <property type="protein sequence ID" value="QCI63278.1"/>
    <property type="molecule type" value="Genomic_DNA"/>
</dbReference>
<accession>A0A4D7AWP9</accession>
<name>A0A4D7AWP9_9HYPH</name>
<dbReference type="Pfam" id="PF09413">
    <property type="entry name" value="DUF2007"/>
    <property type="match status" value="1"/>
</dbReference>
<dbReference type="RefSeq" id="WP_136958737.1">
    <property type="nucleotide sequence ID" value="NZ_CP039690.1"/>
</dbReference>
<evidence type="ECO:0000313" key="3">
    <source>
        <dbReference type="Proteomes" id="UP000298781"/>
    </source>
</evidence>
<dbReference type="Gene3D" id="3.30.70.790">
    <property type="entry name" value="UreE, C-terminal domain"/>
    <property type="match status" value="1"/>
</dbReference>
<evidence type="ECO:0000259" key="1">
    <source>
        <dbReference type="Pfam" id="PF09413"/>
    </source>
</evidence>
<dbReference type="SUPFAM" id="SSF54913">
    <property type="entry name" value="GlnB-like"/>
    <property type="match status" value="1"/>
</dbReference>
<dbReference type="OrthoDB" id="5297170at2"/>
<evidence type="ECO:0000313" key="2">
    <source>
        <dbReference type="EMBL" id="QCI63278.1"/>
    </source>
</evidence>
<dbReference type="AlphaFoldDB" id="A0A4D7AWP9"/>
<reference evidence="2 3" key="1">
    <citation type="submission" date="2019-04" db="EMBL/GenBank/DDBJ databases">
        <title>Phreatobacter aquaticus sp. nov.</title>
        <authorList>
            <person name="Choi A."/>
        </authorList>
    </citation>
    <scope>NUCLEOTIDE SEQUENCE [LARGE SCALE GENOMIC DNA]</scope>
    <source>
        <strain evidence="2 3">KCTC 52518</strain>
    </source>
</reference>